<accession>A0A1H0RGU4</accession>
<proteinExistence type="predicted"/>
<dbReference type="Proteomes" id="UP000198597">
    <property type="component" value="Unassembled WGS sequence"/>
</dbReference>
<protein>
    <submittedName>
        <fullName evidence="1">Uncharacterized protein</fullName>
    </submittedName>
</protein>
<dbReference type="STRING" id="94869.SAMN04488529_103190"/>
<reference evidence="1 2" key="1">
    <citation type="submission" date="2016-10" db="EMBL/GenBank/DDBJ databases">
        <authorList>
            <person name="de Groot N.N."/>
        </authorList>
    </citation>
    <scope>NUCLEOTIDE SEQUENCE [LARGE SCALE GENOMIC DNA]</scope>
    <source>
        <strain evidence="1 2">DSM 12272</strain>
    </source>
</reference>
<name>A0A1H0RGU4_9CLOT</name>
<dbReference type="EMBL" id="FNJM01000003">
    <property type="protein sequence ID" value="SDP28842.1"/>
    <property type="molecule type" value="Genomic_DNA"/>
</dbReference>
<keyword evidence="2" id="KW-1185">Reference proteome</keyword>
<organism evidence="1 2">
    <name type="scientific">Clostridium gasigenes</name>
    <dbReference type="NCBI Taxonomy" id="94869"/>
    <lineage>
        <taxon>Bacteria</taxon>
        <taxon>Bacillati</taxon>
        <taxon>Bacillota</taxon>
        <taxon>Clostridia</taxon>
        <taxon>Eubacteriales</taxon>
        <taxon>Clostridiaceae</taxon>
        <taxon>Clostridium</taxon>
    </lineage>
</organism>
<gene>
    <name evidence="1" type="ORF">SAMN04488529_103190</name>
</gene>
<sequence>MMFVFVEVGRNIRNVVEDNLIINKRITLKSYPFICNIILVREYYKI</sequence>
<evidence type="ECO:0000313" key="1">
    <source>
        <dbReference type="EMBL" id="SDP28842.1"/>
    </source>
</evidence>
<dbReference type="AlphaFoldDB" id="A0A1H0RGU4"/>
<evidence type="ECO:0000313" key="2">
    <source>
        <dbReference type="Proteomes" id="UP000198597"/>
    </source>
</evidence>